<dbReference type="PROSITE" id="PS51257">
    <property type="entry name" value="PROKAR_LIPOPROTEIN"/>
    <property type="match status" value="1"/>
</dbReference>
<gene>
    <name evidence="3" type="ORF">MUG84_19330</name>
</gene>
<dbReference type="RefSeq" id="WP_244727844.1">
    <property type="nucleotide sequence ID" value="NZ_JALIRP010000008.1"/>
</dbReference>
<name>A0A9X1WR90_9BACL</name>
<feature type="compositionally biased region" description="Low complexity" evidence="1">
    <location>
        <begin position="321"/>
        <end position="335"/>
    </location>
</feature>
<accession>A0A9X1WR90</accession>
<keyword evidence="3" id="KW-0449">Lipoprotein</keyword>
<keyword evidence="4" id="KW-1185">Reference proteome</keyword>
<dbReference type="Pfam" id="PF09580">
    <property type="entry name" value="Spore_YhcN_YlaJ"/>
    <property type="match status" value="1"/>
</dbReference>
<evidence type="ECO:0000313" key="3">
    <source>
        <dbReference type="EMBL" id="MCJ8013882.1"/>
    </source>
</evidence>
<evidence type="ECO:0000313" key="4">
    <source>
        <dbReference type="Proteomes" id="UP001139347"/>
    </source>
</evidence>
<dbReference type="InterPro" id="IPR019076">
    <property type="entry name" value="Spore_lipoprot_YhcN/YlaJ-like"/>
</dbReference>
<dbReference type="EMBL" id="JALIRP010000008">
    <property type="protein sequence ID" value="MCJ8013882.1"/>
    <property type="molecule type" value="Genomic_DNA"/>
</dbReference>
<feature type="signal peptide" evidence="2">
    <location>
        <begin position="1"/>
        <end position="22"/>
    </location>
</feature>
<reference evidence="3" key="1">
    <citation type="submission" date="2022-04" db="EMBL/GenBank/DDBJ databases">
        <title>Paenibacillus mangrovi sp. nov., a novel endophytic bacterium isolated from bark of Kandelia candel.</title>
        <authorList>
            <person name="Tuo L."/>
        </authorList>
    </citation>
    <scope>NUCLEOTIDE SEQUENCE</scope>
    <source>
        <strain evidence="3">KQZ6P-2</strain>
    </source>
</reference>
<feature type="compositionally biased region" description="Polar residues" evidence="1">
    <location>
        <begin position="336"/>
        <end position="345"/>
    </location>
</feature>
<feature type="chain" id="PRO_5040877880" evidence="2">
    <location>
        <begin position="23"/>
        <end position="359"/>
    </location>
</feature>
<comment type="caution">
    <text evidence="3">The sequence shown here is derived from an EMBL/GenBank/DDBJ whole genome shotgun (WGS) entry which is preliminary data.</text>
</comment>
<evidence type="ECO:0000256" key="1">
    <source>
        <dbReference type="SAM" id="MobiDB-lite"/>
    </source>
</evidence>
<dbReference type="AlphaFoldDB" id="A0A9X1WR90"/>
<organism evidence="3 4">
    <name type="scientific">Paenibacillus mangrovi</name>
    <dbReference type="NCBI Taxonomy" id="2931978"/>
    <lineage>
        <taxon>Bacteria</taxon>
        <taxon>Bacillati</taxon>
        <taxon>Bacillota</taxon>
        <taxon>Bacilli</taxon>
        <taxon>Bacillales</taxon>
        <taxon>Paenibacillaceae</taxon>
        <taxon>Paenibacillus</taxon>
    </lineage>
</organism>
<protein>
    <submittedName>
        <fullName evidence="3">YhcN/YlaJ family sporulation lipoprotein</fullName>
    </submittedName>
</protein>
<evidence type="ECO:0000256" key="2">
    <source>
        <dbReference type="SAM" id="SignalP"/>
    </source>
</evidence>
<proteinExistence type="predicted"/>
<feature type="region of interest" description="Disordered" evidence="1">
    <location>
        <begin position="321"/>
        <end position="359"/>
    </location>
</feature>
<keyword evidence="2" id="KW-0732">Signal</keyword>
<dbReference type="Proteomes" id="UP001139347">
    <property type="component" value="Unassembled WGS sequence"/>
</dbReference>
<sequence>MMRSKAITLSVSAALLASMATGCGTPANTNVSTKNVNTKGYGTTGQINVNSLNGKVSTYNTDGTKQNVNNLTSAQHLADKVAALKEVRTANVLRSGNNAYVAVTLESPTTGQTGTKGTGTTGTTSTTSTTGNYGITSTNKNYRTSSFGTTNNSSFNNYSTSTTPTSKNNPALYGTMGTGSYGVMRGVTGTGTTGTPTTPSTYTGMSTSNVNHMHGYTTSSGEPITKSNGYNATTPGTAGTNETLSQHNAQYNVSADIKNKISDVIKKADPSVTNVYVSANPDVVQHVNNYVAEVKKGNPVGGAVNELSSMFNRMVPAPAGTTTNTYTPSTYNTNNRVTPMGTTPTAPIGKTPAPKHPMQ</sequence>